<dbReference type="InterPro" id="IPR027417">
    <property type="entry name" value="P-loop_NTPase"/>
</dbReference>
<dbReference type="PANTHER" id="PTHR43820">
    <property type="entry name" value="HIGH-AFFINITY BRANCHED-CHAIN AMINO ACID TRANSPORT ATP-BINDING PROTEIN LIVF"/>
    <property type="match status" value="1"/>
</dbReference>
<proteinExistence type="inferred from homology"/>
<evidence type="ECO:0000256" key="1">
    <source>
        <dbReference type="ARBA" id="ARBA00005417"/>
    </source>
</evidence>
<dbReference type="PANTHER" id="PTHR43820:SF4">
    <property type="entry name" value="HIGH-AFFINITY BRANCHED-CHAIN AMINO ACID TRANSPORT ATP-BINDING PROTEIN LIVF"/>
    <property type="match status" value="1"/>
</dbReference>
<evidence type="ECO:0000256" key="5">
    <source>
        <dbReference type="ARBA" id="ARBA00022970"/>
    </source>
</evidence>
<dbReference type="InterPro" id="IPR052156">
    <property type="entry name" value="BCAA_Transport_ATP-bd_LivF"/>
</dbReference>
<evidence type="ECO:0000256" key="4">
    <source>
        <dbReference type="ARBA" id="ARBA00022840"/>
    </source>
</evidence>
<dbReference type="InterPro" id="IPR003593">
    <property type="entry name" value="AAA+_ATPase"/>
</dbReference>
<keyword evidence="5" id="KW-0029">Amino-acid transport</keyword>
<reference evidence="8" key="1">
    <citation type="submission" date="2023-07" db="EMBL/GenBank/DDBJ databases">
        <title>Conexibacter stalactiti sp. nov., isolated from stalactites in a lava cave and emended description of the genus Conexibacter.</title>
        <authorList>
            <person name="Lee S.D."/>
        </authorList>
    </citation>
    <scope>NUCLEOTIDE SEQUENCE [LARGE SCALE GENOMIC DNA]</scope>
    <source>
        <strain evidence="8">KCTC 39840</strain>
    </source>
</reference>
<dbReference type="EMBL" id="JAWSTH010000070">
    <property type="protein sequence ID" value="MDW5596955.1"/>
    <property type="molecule type" value="Genomic_DNA"/>
</dbReference>
<evidence type="ECO:0000259" key="6">
    <source>
        <dbReference type="PROSITE" id="PS50893"/>
    </source>
</evidence>
<keyword evidence="2" id="KW-0813">Transport</keyword>
<protein>
    <submittedName>
        <fullName evidence="7">ATP-binding cassette domain-containing protein</fullName>
    </submittedName>
</protein>
<feature type="domain" description="ABC transporter" evidence="6">
    <location>
        <begin position="7"/>
        <end position="240"/>
    </location>
</feature>
<dbReference type="PROSITE" id="PS50893">
    <property type="entry name" value="ABC_TRANSPORTER_2"/>
    <property type="match status" value="1"/>
</dbReference>
<evidence type="ECO:0000313" key="8">
    <source>
        <dbReference type="Proteomes" id="UP001284601"/>
    </source>
</evidence>
<dbReference type="SMART" id="SM00382">
    <property type="entry name" value="AAA"/>
    <property type="match status" value="1"/>
</dbReference>
<dbReference type="InterPro" id="IPR003439">
    <property type="entry name" value="ABC_transporter-like_ATP-bd"/>
</dbReference>
<organism evidence="7 8">
    <name type="scientific">Conexibacter stalactiti</name>
    <dbReference type="NCBI Taxonomy" id="1940611"/>
    <lineage>
        <taxon>Bacteria</taxon>
        <taxon>Bacillati</taxon>
        <taxon>Actinomycetota</taxon>
        <taxon>Thermoleophilia</taxon>
        <taxon>Solirubrobacterales</taxon>
        <taxon>Conexibacteraceae</taxon>
        <taxon>Conexibacter</taxon>
    </lineage>
</organism>
<name>A0ABU4HUN9_9ACTN</name>
<evidence type="ECO:0000313" key="7">
    <source>
        <dbReference type="EMBL" id="MDW5596955.1"/>
    </source>
</evidence>
<dbReference type="Gene3D" id="3.40.50.300">
    <property type="entry name" value="P-loop containing nucleotide triphosphate hydrolases"/>
    <property type="match status" value="1"/>
</dbReference>
<comment type="similarity">
    <text evidence="1">Belongs to the ABC transporter superfamily.</text>
</comment>
<keyword evidence="4 7" id="KW-0067">ATP-binding</keyword>
<dbReference type="SUPFAM" id="SSF52540">
    <property type="entry name" value="P-loop containing nucleoside triphosphate hydrolases"/>
    <property type="match status" value="1"/>
</dbReference>
<dbReference type="GO" id="GO:0005524">
    <property type="term" value="F:ATP binding"/>
    <property type="evidence" value="ECO:0007669"/>
    <property type="project" value="UniProtKB-KW"/>
</dbReference>
<gene>
    <name evidence="7" type="ORF">R7226_21585</name>
</gene>
<evidence type="ECO:0000256" key="2">
    <source>
        <dbReference type="ARBA" id="ARBA00022448"/>
    </source>
</evidence>
<keyword evidence="8" id="KW-1185">Reference proteome</keyword>
<dbReference type="Proteomes" id="UP001284601">
    <property type="component" value="Unassembled WGS sequence"/>
</dbReference>
<keyword evidence="3" id="KW-0547">Nucleotide-binding</keyword>
<comment type="caution">
    <text evidence="7">The sequence shown here is derived from an EMBL/GenBank/DDBJ whole genome shotgun (WGS) entry which is preliminary data.</text>
</comment>
<evidence type="ECO:0000256" key="3">
    <source>
        <dbReference type="ARBA" id="ARBA00022741"/>
    </source>
</evidence>
<accession>A0ABU4HUN9</accession>
<sequence length="254" mass="26778">MTDQPLLSVSDLSVSYGPVQAVREASLEVRAGEIVALLGANGAGKSSTMWALVGMAPRTGGRIVLDGRDVTGAAPEDVVRAGIAIVPEGRRVFANLTVRDNIRLGGVARRAGDPHGPLQRDEVGDLFPLLAERWDQVAGGLSGGQQQQLAIARALAARPRLVLLDEPSLGLSPRLVGEVFELMAELRRRAITLLVVEQNVQRSLAIADRAYVLQGGRIVLSGDAAEVRDSEATEAAFLGGRTTTRTTTTTTVTG</sequence>
<dbReference type="Pfam" id="PF00005">
    <property type="entry name" value="ABC_tran"/>
    <property type="match status" value="1"/>
</dbReference>